<sequence length="303" mass="34584">REVLHLLEEARAGVRGEWSERNKRELVRALQTQPRNQNLERVLRDLVTENAHIHSRVQAKDREIARKDEESGREKQALRQVLTRKEAELTSKEVDLAETWQQLIQKEEQLQTSETEKQRVQQQLTRKEAELTGKEAEVTRKEAEVARAEETIRRGQQQIQEMKQREAELVQAKDREIALLQQQLGEKHSYTCQVSGPGLTSATVNQPTHVLLQLTDSSGRPYSLPLNVTAQLELVPKGTLTNTPEATPTRSRWPWSKKQPEKKILVAMTSPPNTRCCTDQSIEANTNSMFKSTTEKSMAAPSL</sequence>
<accession>A0AA35X5H3</accession>
<organism evidence="3 4">
    <name type="scientific">Geodia barretti</name>
    <name type="common">Barrett's horny sponge</name>
    <dbReference type="NCBI Taxonomy" id="519541"/>
    <lineage>
        <taxon>Eukaryota</taxon>
        <taxon>Metazoa</taxon>
        <taxon>Porifera</taxon>
        <taxon>Demospongiae</taxon>
        <taxon>Heteroscleromorpha</taxon>
        <taxon>Tetractinellida</taxon>
        <taxon>Astrophorina</taxon>
        <taxon>Geodiidae</taxon>
        <taxon>Geodia</taxon>
    </lineage>
</organism>
<comment type="caution">
    <text evidence="3">The sequence shown here is derived from an EMBL/GenBank/DDBJ whole genome shotgun (WGS) entry which is preliminary data.</text>
</comment>
<keyword evidence="4" id="KW-1185">Reference proteome</keyword>
<proteinExistence type="predicted"/>
<evidence type="ECO:0000313" key="3">
    <source>
        <dbReference type="EMBL" id="CAI8038427.1"/>
    </source>
</evidence>
<reference evidence="3" key="1">
    <citation type="submission" date="2023-03" db="EMBL/GenBank/DDBJ databases">
        <authorList>
            <person name="Steffen K."/>
            <person name="Cardenas P."/>
        </authorList>
    </citation>
    <scope>NUCLEOTIDE SEQUENCE</scope>
</reference>
<feature type="non-terminal residue" evidence="3">
    <location>
        <position position="303"/>
    </location>
</feature>
<dbReference type="Proteomes" id="UP001174909">
    <property type="component" value="Unassembled WGS sequence"/>
</dbReference>
<dbReference type="AlphaFoldDB" id="A0AA35X5H3"/>
<dbReference type="EMBL" id="CASHTH010002988">
    <property type="protein sequence ID" value="CAI8038427.1"/>
    <property type="molecule type" value="Genomic_DNA"/>
</dbReference>
<feature type="compositionally biased region" description="Basic and acidic residues" evidence="2">
    <location>
        <begin position="58"/>
        <end position="77"/>
    </location>
</feature>
<keyword evidence="1" id="KW-0175">Coiled coil</keyword>
<feature type="coiled-coil region" evidence="1">
    <location>
        <begin position="103"/>
        <end position="172"/>
    </location>
</feature>
<gene>
    <name evidence="3" type="ORF">GBAR_LOCUS21432</name>
</gene>
<evidence type="ECO:0000256" key="2">
    <source>
        <dbReference type="SAM" id="MobiDB-lite"/>
    </source>
</evidence>
<name>A0AA35X5H3_GEOBA</name>
<feature type="region of interest" description="Disordered" evidence="2">
    <location>
        <begin position="56"/>
        <end position="77"/>
    </location>
</feature>
<evidence type="ECO:0000313" key="4">
    <source>
        <dbReference type="Proteomes" id="UP001174909"/>
    </source>
</evidence>
<evidence type="ECO:0000256" key="1">
    <source>
        <dbReference type="SAM" id="Coils"/>
    </source>
</evidence>
<protein>
    <submittedName>
        <fullName evidence="3">Reticulocyte-binding protein 2 homolog a</fullName>
    </submittedName>
</protein>